<evidence type="ECO:0000313" key="1">
    <source>
        <dbReference type="EMBL" id="MDN4176027.1"/>
    </source>
</evidence>
<feature type="non-terminal residue" evidence="1">
    <location>
        <position position="1"/>
    </location>
</feature>
<feature type="non-terminal residue" evidence="1">
    <location>
        <position position="75"/>
    </location>
</feature>
<evidence type="ECO:0008006" key="3">
    <source>
        <dbReference type="Google" id="ProtNLM"/>
    </source>
</evidence>
<evidence type="ECO:0000313" key="2">
    <source>
        <dbReference type="Proteomes" id="UP001168620"/>
    </source>
</evidence>
<reference evidence="1" key="1">
    <citation type="submission" date="2023-06" db="EMBL/GenBank/DDBJ databases">
        <title>Draft genome sequence of Nocardioides sp. SOB77.</title>
        <authorList>
            <person name="Zhang G."/>
        </authorList>
    </citation>
    <scope>NUCLEOTIDE SEQUENCE</scope>
    <source>
        <strain evidence="1">SOB77</strain>
    </source>
</reference>
<accession>A0ABT8FNM7</accession>
<dbReference type="RefSeq" id="WP_300955396.1">
    <property type="nucleotide sequence ID" value="NZ_JAUHJQ010000256.1"/>
</dbReference>
<name>A0ABT8FNM7_9ACTN</name>
<dbReference type="EMBL" id="JAUHJQ010000256">
    <property type="protein sequence ID" value="MDN4176027.1"/>
    <property type="molecule type" value="Genomic_DNA"/>
</dbReference>
<sequence length="75" mass="8073">DDDGRVTATITVTAGGVTETRTVTYDSRNALNVEEVELARRGEGPATIGQDVRFNLFARDQFGNLVGDQQATISD</sequence>
<dbReference type="Proteomes" id="UP001168620">
    <property type="component" value="Unassembled WGS sequence"/>
</dbReference>
<organism evidence="1 2">
    <name type="scientific">Nocardioides oceani</name>
    <dbReference type="NCBI Taxonomy" id="3058369"/>
    <lineage>
        <taxon>Bacteria</taxon>
        <taxon>Bacillati</taxon>
        <taxon>Actinomycetota</taxon>
        <taxon>Actinomycetes</taxon>
        <taxon>Propionibacteriales</taxon>
        <taxon>Nocardioidaceae</taxon>
        <taxon>Nocardioides</taxon>
    </lineage>
</organism>
<gene>
    <name evidence="1" type="ORF">QWY28_23985</name>
</gene>
<proteinExistence type="predicted"/>
<protein>
    <recommendedName>
        <fullName evidence="3">YD repeat-containing protein</fullName>
    </recommendedName>
</protein>
<keyword evidence="2" id="KW-1185">Reference proteome</keyword>
<comment type="caution">
    <text evidence="1">The sequence shown here is derived from an EMBL/GenBank/DDBJ whole genome shotgun (WGS) entry which is preliminary data.</text>
</comment>